<organism evidence="1 2">
    <name type="scientific">Malus domestica</name>
    <name type="common">Apple</name>
    <name type="synonym">Pyrus malus</name>
    <dbReference type="NCBI Taxonomy" id="3750"/>
    <lineage>
        <taxon>Eukaryota</taxon>
        <taxon>Viridiplantae</taxon>
        <taxon>Streptophyta</taxon>
        <taxon>Embryophyta</taxon>
        <taxon>Tracheophyta</taxon>
        <taxon>Spermatophyta</taxon>
        <taxon>Magnoliopsida</taxon>
        <taxon>eudicotyledons</taxon>
        <taxon>Gunneridae</taxon>
        <taxon>Pentapetalae</taxon>
        <taxon>rosids</taxon>
        <taxon>fabids</taxon>
        <taxon>Rosales</taxon>
        <taxon>Rosaceae</taxon>
        <taxon>Amygdaloideae</taxon>
        <taxon>Maleae</taxon>
        <taxon>Malus</taxon>
    </lineage>
</organism>
<dbReference type="EMBL" id="RDQH01000331">
    <property type="protein sequence ID" value="RXH98795.1"/>
    <property type="molecule type" value="Genomic_DNA"/>
</dbReference>
<comment type="caution">
    <text evidence="1">The sequence shown here is derived from an EMBL/GenBank/DDBJ whole genome shotgun (WGS) entry which is preliminary data.</text>
</comment>
<proteinExistence type="predicted"/>
<sequence length="191" mass="21476">MLIRQCVYNNVKREEIQKMFPVSFSENDGEMHSRISTQCQVLRSTDQLTAVVDVGEGDAMLEVGLGTGSLTNVLINAGAFVLAIKKDPYMATHVSERFAETDRLKNMNCQGSTLEKVIWVEVLPVPKPPTKWKLLPKQKEKRSSYSPTEKCVRCGGCYKIEKCWLKLGVQVCLQQTIIIVISLAFEDTLYA</sequence>
<accession>A0A498JUD4</accession>
<protein>
    <submittedName>
        <fullName evidence="1">Uncharacterized protein</fullName>
    </submittedName>
</protein>
<dbReference type="STRING" id="3750.A0A498JUD4"/>
<keyword evidence="2" id="KW-1185">Reference proteome</keyword>
<evidence type="ECO:0000313" key="2">
    <source>
        <dbReference type="Proteomes" id="UP000290289"/>
    </source>
</evidence>
<reference evidence="1 2" key="1">
    <citation type="submission" date="2018-10" db="EMBL/GenBank/DDBJ databases">
        <title>A high-quality apple genome assembly.</title>
        <authorList>
            <person name="Hu J."/>
        </authorList>
    </citation>
    <scope>NUCLEOTIDE SEQUENCE [LARGE SCALE GENOMIC DNA]</scope>
    <source>
        <strain evidence="2">cv. HFTH1</strain>
        <tissue evidence="1">Young leaf</tissue>
    </source>
</reference>
<dbReference type="AlphaFoldDB" id="A0A498JUD4"/>
<gene>
    <name evidence="1" type="ORF">DVH24_011120</name>
</gene>
<evidence type="ECO:0000313" key="1">
    <source>
        <dbReference type="EMBL" id="RXH98795.1"/>
    </source>
</evidence>
<dbReference type="InterPro" id="IPR029063">
    <property type="entry name" value="SAM-dependent_MTases_sf"/>
</dbReference>
<dbReference type="SUPFAM" id="SSF53335">
    <property type="entry name" value="S-adenosyl-L-methionine-dependent methyltransferases"/>
    <property type="match status" value="1"/>
</dbReference>
<dbReference type="Proteomes" id="UP000290289">
    <property type="component" value="Chromosome 5"/>
</dbReference>
<name>A0A498JUD4_MALDO</name>
<dbReference type="Gene3D" id="3.40.50.150">
    <property type="entry name" value="Vaccinia Virus protein VP39"/>
    <property type="match status" value="1"/>
</dbReference>